<evidence type="ECO:0000313" key="3">
    <source>
        <dbReference type="Proteomes" id="UP000015103"/>
    </source>
</evidence>
<feature type="region of interest" description="Disordered" evidence="1">
    <location>
        <begin position="231"/>
        <end position="376"/>
    </location>
</feature>
<feature type="region of interest" description="Disordered" evidence="1">
    <location>
        <begin position="196"/>
        <end position="216"/>
    </location>
</feature>
<organism evidence="2 3">
    <name type="scientific">Rhodnius prolixus</name>
    <name type="common">Triatomid bug</name>
    <dbReference type="NCBI Taxonomy" id="13249"/>
    <lineage>
        <taxon>Eukaryota</taxon>
        <taxon>Metazoa</taxon>
        <taxon>Ecdysozoa</taxon>
        <taxon>Arthropoda</taxon>
        <taxon>Hexapoda</taxon>
        <taxon>Insecta</taxon>
        <taxon>Pterygota</taxon>
        <taxon>Neoptera</taxon>
        <taxon>Paraneoptera</taxon>
        <taxon>Hemiptera</taxon>
        <taxon>Heteroptera</taxon>
        <taxon>Panheteroptera</taxon>
        <taxon>Cimicomorpha</taxon>
        <taxon>Reduviidae</taxon>
        <taxon>Triatominae</taxon>
        <taxon>Rhodnius</taxon>
    </lineage>
</organism>
<sequence length="376" mass="42729">MIVINSLFQYRPLDPSSLHFLKDITDDILRKGVYTDDSLEAVFNYHLNLNKHNLDLKAMENELDRLRDEVGMQRPGLRNSVHSDEEALEALDSLQLDPTFKQEIINSLRLHNAENYHSTIIESEIYNLPLSPKPLEITEKQNSLEIVQPSSLEEQLLLTVNNVIDNKEEEQEDEVVEVTSTTSEVSDIEEIEFDNTNFVDSFEDEEQEDNEENDNHSATIKSITQSLCAVKSKADSHNGNSEEVEDKNSEGVLDSENNQERSVISEIRESDDKEEIESVMELKTIKTEEISQEKEDEGIKTNTKSIDDYSSMKTDVKTEIPSDLEFGTEDTAEEEEEEEVDVDKSENEEKLSKTKELAGSESSSDLSSIHTEASDN</sequence>
<feature type="compositionally biased region" description="Acidic residues" evidence="1">
    <location>
        <begin position="201"/>
        <end position="212"/>
    </location>
</feature>
<feature type="compositionally biased region" description="Basic and acidic residues" evidence="1">
    <location>
        <begin position="283"/>
        <end position="299"/>
    </location>
</feature>
<dbReference type="EMBL" id="ACPB03022391">
    <property type="status" value="NOT_ANNOTATED_CDS"/>
    <property type="molecule type" value="Genomic_DNA"/>
</dbReference>
<dbReference type="AlphaFoldDB" id="T1I482"/>
<evidence type="ECO:0000313" key="2">
    <source>
        <dbReference type="EnsemblMetazoa" id="RPRC011101-PA"/>
    </source>
</evidence>
<name>T1I482_RHOPR</name>
<evidence type="ECO:0000256" key="1">
    <source>
        <dbReference type="SAM" id="MobiDB-lite"/>
    </source>
</evidence>
<dbReference type="STRING" id="13249.T1I482"/>
<dbReference type="OMA" id="ENMANHY"/>
<reference evidence="2" key="1">
    <citation type="submission" date="2015-05" db="UniProtKB">
        <authorList>
            <consortium name="EnsemblMetazoa"/>
        </authorList>
    </citation>
    <scope>IDENTIFICATION</scope>
</reference>
<dbReference type="HOGENOM" id="CLU_736336_0_0_1"/>
<dbReference type="InParanoid" id="T1I482"/>
<feature type="compositionally biased region" description="Basic and acidic residues" evidence="1">
    <location>
        <begin position="342"/>
        <end position="358"/>
    </location>
</feature>
<dbReference type="EnsemblMetazoa" id="RPRC011101-RA">
    <property type="protein sequence ID" value="RPRC011101-PA"/>
    <property type="gene ID" value="RPRC011101"/>
</dbReference>
<dbReference type="Pfam" id="PF15244">
    <property type="entry name" value="HSD3"/>
    <property type="match status" value="1"/>
</dbReference>
<dbReference type="VEuPathDB" id="VectorBase:RPRC011101"/>
<dbReference type="GO" id="GO:0005930">
    <property type="term" value="C:axoneme"/>
    <property type="evidence" value="ECO:0007669"/>
    <property type="project" value="TreeGrafter"/>
</dbReference>
<dbReference type="GO" id="GO:0000226">
    <property type="term" value="P:microtubule cytoskeleton organization"/>
    <property type="evidence" value="ECO:0007669"/>
    <property type="project" value="TreeGrafter"/>
</dbReference>
<dbReference type="GO" id="GO:0036064">
    <property type="term" value="C:ciliary basal body"/>
    <property type="evidence" value="ECO:0007669"/>
    <property type="project" value="TreeGrafter"/>
</dbReference>
<dbReference type="Proteomes" id="UP000015103">
    <property type="component" value="Unassembled WGS sequence"/>
</dbReference>
<keyword evidence="3" id="KW-1185">Reference proteome</keyword>
<proteinExistence type="predicted"/>
<dbReference type="InterPro" id="IPR029357">
    <property type="entry name" value="SPATA7"/>
</dbReference>
<dbReference type="PANTHER" id="PTHR14917:SF4">
    <property type="entry name" value="SPERMATOGENESIS-ASSOCIATED 7"/>
    <property type="match status" value="1"/>
</dbReference>
<dbReference type="PANTHER" id="PTHR14917">
    <property type="entry name" value="SPERMATOGENESIS-ASSOCIATED PROTEIN 7"/>
    <property type="match status" value="1"/>
</dbReference>
<protein>
    <submittedName>
        <fullName evidence="2">Uncharacterized protein</fullName>
    </submittedName>
</protein>
<feature type="compositionally biased region" description="Acidic residues" evidence="1">
    <location>
        <begin position="326"/>
        <end position="341"/>
    </location>
</feature>
<accession>T1I482</accession>